<dbReference type="EMBL" id="QNUK01000078">
    <property type="protein sequence ID" value="KAF5903168.1"/>
    <property type="molecule type" value="Genomic_DNA"/>
</dbReference>
<feature type="compositionally biased region" description="Low complexity" evidence="1">
    <location>
        <begin position="685"/>
        <end position="704"/>
    </location>
</feature>
<feature type="region of interest" description="Disordered" evidence="1">
    <location>
        <begin position="718"/>
        <end position="746"/>
    </location>
</feature>
<feature type="compositionally biased region" description="Polar residues" evidence="1">
    <location>
        <begin position="223"/>
        <end position="234"/>
    </location>
</feature>
<feature type="compositionally biased region" description="Polar residues" evidence="1">
    <location>
        <begin position="589"/>
        <end position="605"/>
    </location>
</feature>
<feature type="region of interest" description="Disordered" evidence="1">
    <location>
        <begin position="383"/>
        <end position="402"/>
    </location>
</feature>
<feature type="non-terminal residue" evidence="3">
    <location>
        <position position="1"/>
    </location>
</feature>
<dbReference type="OrthoDB" id="8913591at2759"/>
<feature type="region of interest" description="Disordered" evidence="1">
    <location>
        <begin position="671"/>
        <end position="704"/>
    </location>
</feature>
<evidence type="ECO:0000256" key="1">
    <source>
        <dbReference type="SAM" id="MobiDB-lite"/>
    </source>
</evidence>
<feature type="region of interest" description="Disordered" evidence="1">
    <location>
        <begin position="827"/>
        <end position="928"/>
    </location>
</feature>
<dbReference type="PANTHER" id="PTHR23167">
    <property type="entry name" value="CALPONIN HOMOLOGY DOMAIN-CONTAINING PROTEIN DDB_G0272472-RELATED"/>
    <property type="match status" value="1"/>
</dbReference>
<dbReference type="InterPro" id="IPR050540">
    <property type="entry name" value="F-actin_Monoox_Mical"/>
</dbReference>
<feature type="compositionally biased region" description="Basic and acidic residues" evidence="1">
    <location>
        <begin position="1"/>
        <end position="18"/>
    </location>
</feature>
<evidence type="ECO:0000259" key="2">
    <source>
        <dbReference type="PROSITE" id="PS50021"/>
    </source>
</evidence>
<feature type="region of interest" description="Disordered" evidence="1">
    <location>
        <begin position="423"/>
        <end position="516"/>
    </location>
</feature>
<dbReference type="SUPFAM" id="SSF47576">
    <property type="entry name" value="Calponin-homology domain, CH-domain"/>
    <property type="match status" value="1"/>
</dbReference>
<name>A0A8J4XCW9_CLAMG</name>
<evidence type="ECO:0000313" key="4">
    <source>
        <dbReference type="Proteomes" id="UP000727407"/>
    </source>
</evidence>
<feature type="compositionally biased region" description="Pro residues" evidence="1">
    <location>
        <begin position="491"/>
        <end position="501"/>
    </location>
</feature>
<accession>A0A8J4XCW9</accession>
<dbReference type="AlphaFoldDB" id="A0A8J4XCW9"/>
<dbReference type="InterPro" id="IPR001715">
    <property type="entry name" value="CH_dom"/>
</dbReference>
<feature type="region of interest" description="Disordered" evidence="1">
    <location>
        <begin position="1026"/>
        <end position="1052"/>
    </location>
</feature>
<feature type="region of interest" description="Disordered" evidence="1">
    <location>
        <begin position="201"/>
        <end position="241"/>
    </location>
</feature>
<keyword evidence="4" id="KW-1185">Reference proteome</keyword>
<feature type="region of interest" description="Disordered" evidence="1">
    <location>
        <begin position="153"/>
        <end position="175"/>
    </location>
</feature>
<feature type="compositionally biased region" description="Low complexity" evidence="1">
    <location>
        <begin position="910"/>
        <end position="924"/>
    </location>
</feature>
<proteinExistence type="predicted"/>
<sequence>EITKEEKKEAEKQEEDGKVPVTSAGLENKLEHTQELKEIPSLDSIQHEFEDSLDITSSQVHHTIDLGPEPPLGSEYTELSGYSGYSVSQDMVTSLSGQHVTSVAMTTRQRSITATSRARNLVVQKSKSKLITETEEVKSSTNSQIMSMVSIKAPQKPDAEDCILSPPSPSPWRRQRNPRAILTKLIPPPAQFNYSAIDISSTESKTESHQKSEEVQEVKASDNHNSTAHTQFHQLSPEKVSLKTTEERSFFDKDVTLETQEVMSGDGNLEAKAKPNQIANTDTNLITSQIRQLTNQNADLTYSKSGSETPTSAKNLHVAPFAVSSKVGASRKSSESVFRTERLLSSQVLRSTVTIQSSLGSMTEAQQPVSIMNIPLSPKSLRSTNQIPTPFKPPCTPEATETPFEDLTVGEASESSASLNNHHMAPFSVKSPTSASSAEYSEPFLKSDHSQATSSAQHAEPLTTTPPTPLSSETVPLSPKPLRSTNQSPTPFKPSPTPNPAIRPQHRIVQTEKKTSTCSIYEDQAAVMESQGPDQSAKINVNVHMNPNSKIKPAKINLDEHSSTKHNAIPFPAPVKKPVLAVPSPVSEKINSPESNGDQESSSKVISHCPAPSFTQISPRPCKRLTNHDLAQNQDASLVGSPAVICLNSSETSGVTVEINQTQYQVQLQQEKRSKGENFSQSQLSIGSLSRRSDSPSGSEYSGYSSVYSSVSQEVRSSVTGQQGTSAQPIATSITCISPRRPRRQANHNTDKLLESLQTEASTESQEGRAHISRVFSQPQLSVSSVSRRAESPPDSEYSGYSSVYSSASQEVRTLVDSSITAAKPQAPVTSMIRMSPKPVRRSANPSSSLPNPSPPLKAKVFGQSTLNIKSYPSMNEPSSKSGMSPLSSQYPAISSPQLSATRNNQVPRSPKSISKSSNISQPNTTPHFNALLFSQSASDSTVSKPIMDSPSRPVSAVKPWTSSPKINTSSSGYPDKKSSTFSKPAQFPDSKPVSNNFIKKSDDGKESLIGLQTKQNNQSKQALFQRMNSEPNRDKSVESKPKVRRSQSFNTSSASGIKQLLLEWCRSKTIGYQHIDIHNFSSSWSDGMAFCALVHSFFPNQFDYNNLNPAHPKHNLDLAFTTA</sequence>
<organism evidence="3 4">
    <name type="scientific">Clarias magur</name>
    <name type="common">Asian catfish</name>
    <name type="synonym">Macropteronotus magur</name>
    <dbReference type="NCBI Taxonomy" id="1594786"/>
    <lineage>
        <taxon>Eukaryota</taxon>
        <taxon>Metazoa</taxon>
        <taxon>Chordata</taxon>
        <taxon>Craniata</taxon>
        <taxon>Vertebrata</taxon>
        <taxon>Euteleostomi</taxon>
        <taxon>Actinopterygii</taxon>
        <taxon>Neopterygii</taxon>
        <taxon>Teleostei</taxon>
        <taxon>Ostariophysi</taxon>
        <taxon>Siluriformes</taxon>
        <taxon>Clariidae</taxon>
        <taxon>Clarias</taxon>
    </lineage>
</organism>
<feature type="compositionally biased region" description="Low complexity" evidence="1">
    <location>
        <begin position="879"/>
        <end position="889"/>
    </location>
</feature>
<dbReference type="Proteomes" id="UP000727407">
    <property type="component" value="Unassembled WGS sequence"/>
</dbReference>
<feature type="compositionally biased region" description="Polar residues" evidence="1">
    <location>
        <begin position="961"/>
        <end position="973"/>
    </location>
</feature>
<feature type="compositionally biased region" description="Polar residues" evidence="1">
    <location>
        <begin position="430"/>
        <end position="439"/>
    </location>
</feature>
<feature type="compositionally biased region" description="Polar residues" evidence="1">
    <location>
        <begin position="890"/>
        <end position="908"/>
    </location>
</feature>
<comment type="caution">
    <text evidence="3">The sequence shown here is derived from an EMBL/GenBank/DDBJ whole genome shotgun (WGS) entry which is preliminary data.</text>
</comment>
<dbReference type="InterPro" id="IPR036872">
    <property type="entry name" value="CH_dom_sf"/>
</dbReference>
<feature type="non-terminal residue" evidence="3">
    <location>
        <position position="1124"/>
    </location>
</feature>
<dbReference type="Gene3D" id="1.10.418.10">
    <property type="entry name" value="Calponin-like domain"/>
    <property type="match status" value="1"/>
</dbReference>
<feature type="domain" description="Calponin-homology (CH)" evidence="2">
    <location>
        <begin position="1056"/>
        <end position="1124"/>
    </location>
</feature>
<gene>
    <name evidence="3" type="ORF">DAT39_007126</name>
</gene>
<feature type="compositionally biased region" description="Polar residues" evidence="1">
    <location>
        <begin position="863"/>
        <end position="878"/>
    </location>
</feature>
<feature type="region of interest" description="Disordered" evidence="1">
    <location>
        <begin position="758"/>
        <end position="803"/>
    </location>
</feature>
<evidence type="ECO:0000313" key="3">
    <source>
        <dbReference type="EMBL" id="KAF5903168.1"/>
    </source>
</evidence>
<feature type="compositionally biased region" description="Basic and acidic residues" evidence="1">
    <location>
        <begin position="204"/>
        <end position="222"/>
    </location>
</feature>
<feature type="region of interest" description="Disordered" evidence="1">
    <location>
        <begin position="586"/>
        <end position="606"/>
    </location>
</feature>
<feature type="compositionally biased region" description="Polar residues" evidence="1">
    <location>
        <begin position="775"/>
        <end position="787"/>
    </location>
</feature>
<dbReference type="Pfam" id="PF00307">
    <property type="entry name" value="CH"/>
    <property type="match status" value="1"/>
</dbReference>
<protein>
    <submittedName>
        <fullName evidence="3">Smoothelin-like protein 2</fullName>
    </submittedName>
</protein>
<dbReference type="PANTHER" id="PTHR23167:SF37">
    <property type="entry name" value="SMOOTHELIN-LIKE PROTEIN 2"/>
    <property type="match status" value="1"/>
</dbReference>
<feature type="region of interest" description="Disordered" evidence="1">
    <location>
        <begin position="942"/>
        <end position="1002"/>
    </location>
</feature>
<dbReference type="PROSITE" id="PS50021">
    <property type="entry name" value="CH"/>
    <property type="match status" value="1"/>
</dbReference>
<feature type="compositionally biased region" description="Polar residues" evidence="1">
    <location>
        <begin position="719"/>
        <end position="736"/>
    </location>
</feature>
<feature type="compositionally biased region" description="Basic and acidic residues" evidence="1">
    <location>
        <begin position="1032"/>
        <end position="1042"/>
    </location>
</feature>
<feature type="region of interest" description="Disordered" evidence="1">
    <location>
        <begin position="1"/>
        <end position="28"/>
    </location>
</feature>
<reference evidence="3" key="1">
    <citation type="submission" date="2020-07" db="EMBL/GenBank/DDBJ databases">
        <title>Clarias magur genome sequencing, assembly and annotation.</title>
        <authorList>
            <person name="Kushwaha B."/>
            <person name="Kumar R."/>
            <person name="Das P."/>
            <person name="Joshi C.G."/>
            <person name="Kumar D."/>
            <person name="Nagpure N.S."/>
            <person name="Pandey M."/>
            <person name="Agarwal S."/>
            <person name="Srivastava S."/>
            <person name="Singh M."/>
            <person name="Sahoo L."/>
            <person name="Jayasankar P."/>
            <person name="Meher P.K."/>
            <person name="Koringa P.G."/>
            <person name="Iquebal M.A."/>
            <person name="Das S.P."/>
            <person name="Bit A."/>
            <person name="Patnaik S."/>
            <person name="Patel N."/>
            <person name="Shah T.M."/>
            <person name="Hinsu A."/>
            <person name="Jena J.K."/>
        </authorList>
    </citation>
    <scope>NUCLEOTIDE SEQUENCE</scope>
    <source>
        <strain evidence="3">CIFAMagur01</strain>
        <tissue evidence="3">Testis</tissue>
    </source>
</reference>